<gene>
    <name evidence="6" type="ORF">J7T54_002130</name>
</gene>
<feature type="compositionally biased region" description="Gly residues" evidence="4">
    <location>
        <begin position="917"/>
        <end position="930"/>
    </location>
</feature>
<feature type="compositionally biased region" description="Basic and acidic residues" evidence="4">
    <location>
        <begin position="833"/>
        <end position="861"/>
    </location>
</feature>
<dbReference type="SUPFAM" id="SSF143575">
    <property type="entry name" value="GAS2 domain-like"/>
    <property type="match status" value="1"/>
</dbReference>
<dbReference type="AlphaFoldDB" id="A0A9P9Y4K2"/>
<dbReference type="RefSeq" id="XP_051363826.1">
    <property type="nucleotide sequence ID" value="XM_051504737.1"/>
</dbReference>
<feature type="compositionally biased region" description="Polar residues" evidence="4">
    <location>
        <begin position="644"/>
        <end position="654"/>
    </location>
</feature>
<evidence type="ECO:0000256" key="4">
    <source>
        <dbReference type="SAM" id="MobiDB-lite"/>
    </source>
</evidence>
<reference evidence="6" key="1">
    <citation type="journal article" date="2021" name="J Fungi (Basel)">
        <title>Genomic and Metabolomic Analyses of the Marine Fungus Emericellopsis cladophorae: Insights into Saltwater Adaptability Mechanisms and Its Biosynthetic Potential.</title>
        <authorList>
            <person name="Goncalves M.F.M."/>
            <person name="Hilario S."/>
            <person name="Van de Peer Y."/>
            <person name="Esteves A.C."/>
            <person name="Alves A."/>
        </authorList>
    </citation>
    <scope>NUCLEOTIDE SEQUENCE</scope>
    <source>
        <strain evidence="6">MUM 19.33</strain>
    </source>
</reference>
<feature type="compositionally biased region" description="Polar residues" evidence="4">
    <location>
        <begin position="13"/>
        <end position="24"/>
    </location>
</feature>
<comment type="subcellular location">
    <subcellularLocation>
        <location evidence="1">Cytoplasm</location>
        <location evidence="1">Cytoskeleton</location>
    </subcellularLocation>
</comment>
<proteinExistence type="predicted"/>
<feature type="compositionally biased region" description="Polar residues" evidence="4">
    <location>
        <begin position="364"/>
        <end position="376"/>
    </location>
</feature>
<organism evidence="6 7">
    <name type="scientific">Emericellopsis cladophorae</name>
    <dbReference type="NCBI Taxonomy" id="2686198"/>
    <lineage>
        <taxon>Eukaryota</taxon>
        <taxon>Fungi</taxon>
        <taxon>Dikarya</taxon>
        <taxon>Ascomycota</taxon>
        <taxon>Pezizomycotina</taxon>
        <taxon>Sordariomycetes</taxon>
        <taxon>Hypocreomycetidae</taxon>
        <taxon>Hypocreales</taxon>
        <taxon>Bionectriaceae</taxon>
        <taxon>Emericellopsis</taxon>
    </lineage>
</organism>
<evidence type="ECO:0000313" key="7">
    <source>
        <dbReference type="Proteomes" id="UP001055219"/>
    </source>
</evidence>
<dbReference type="Gene3D" id="3.30.920.20">
    <property type="entry name" value="Gas2-like domain"/>
    <property type="match status" value="1"/>
</dbReference>
<feature type="region of interest" description="Disordered" evidence="4">
    <location>
        <begin position="418"/>
        <end position="562"/>
    </location>
</feature>
<keyword evidence="2" id="KW-0963">Cytoplasm</keyword>
<feature type="compositionally biased region" description="Basic residues" evidence="4">
    <location>
        <begin position="718"/>
        <end position="727"/>
    </location>
</feature>
<feature type="region of interest" description="Disordered" evidence="4">
    <location>
        <begin position="1"/>
        <end position="24"/>
    </location>
</feature>
<evidence type="ECO:0000256" key="1">
    <source>
        <dbReference type="ARBA" id="ARBA00004245"/>
    </source>
</evidence>
<feature type="region of interest" description="Disordered" evidence="4">
    <location>
        <begin position="636"/>
        <end position="667"/>
    </location>
</feature>
<dbReference type="GeneID" id="75828645"/>
<dbReference type="GO" id="GO:0008017">
    <property type="term" value="F:microtubule binding"/>
    <property type="evidence" value="ECO:0007669"/>
    <property type="project" value="InterPro"/>
</dbReference>
<dbReference type="GO" id="GO:0005856">
    <property type="term" value="C:cytoskeleton"/>
    <property type="evidence" value="ECO:0007669"/>
    <property type="project" value="UniProtKB-SubCell"/>
</dbReference>
<evidence type="ECO:0000259" key="5">
    <source>
        <dbReference type="PROSITE" id="PS51460"/>
    </source>
</evidence>
<feature type="compositionally biased region" description="Acidic residues" evidence="4">
    <location>
        <begin position="437"/>
        <end position="458"/>
    </location>
</feature>
<accession>A0A9P9Y4K2</accession>
<feature type="region of interest" description="Disordered" evidence="4">
    <location>
        <begin position="329"/>
        <end position="393"/>
    </location>
</feature>
<feature type="compositionally biased region" description="Basic residues" evidence="4">
    <location>
        <begin position="865"/>
        <end position="875"/>
    </location>
</feature>
<keyword evidence="7" id="KW-1185">Reference proteome</keyword>
<protein>
    <recommendedName>
        <fullName evidence="5">GAR domain-containing protein</fullName>
    </recommendedName>
</protein>
<dbReference type="OrthoDB" id="5409589at2759"/>
<feature type="compositionally biased region" description="Low complexity" evidence="4">
    <location>
        <begin position="745"/>
        <end position="755"/>
    </location>
</feature>
<dbReference type="Pfam" id="PF02187">
    <property type="entry name" value="GAS2"/>
    <property type="match status" value="1"/>
</dbReference>
<evidence type="ECO:0000313" key="6">
    <source>
        <dbReference type="EMBL" id="KAI6782970.1"/>
    </source>
</evidence>
<evidence type="ECO:0000256" key="2">
    <source>
        <dbReference type="ARBA" id="ARBA00022490"/>
    </source>
</evidence>
<feature type="region of interest" description="Disordered" evidence="4">
    <location>
        <begin position="718"/>
        <end position="930"/>
    </location>
</feature>
<dbReference type="Proteomes" id="UP001055219">
    <property type="component" value="Unassembled WGS sequence"/>
</dbReference>
<dbReference type="PROSITE" id="PS51460">
    <property type="entry name" value="GAR"/>
    <property type="match status" value="1"/>
</dbReference>
<dbReference type="InterPro" id="IPR036534">
    <property type="entry name" value="GAR_dom_sf"/>
</dbReference>
<keyword evidence="3" id="KW-0206">Cytoskeleton</keyword>
<sequence>MKDSPLLLRPQRHSSGGQTPARQSMRVSDDILAHITPASALDALTYPVEPLRTCLDEASAAEKEFAVRTAATSRKVWEWVEELSKWSWPSEGGSAGFEPPAGTARRLFVNVTPPPEEDQNVVYMGSLRSDYVARYGRRIDEVHAALDELAVDEIKRHVMTNYIMPLSRPATPVLGLGKTSGAAYNRMEDLTAVVTAIVLQTLPNLARLSGLLQVWGIRVVVLRHIPGLLRAIEEAEVALRSGWTAITSCTGSDGDALPTLSRSDFQVMRSVIEKKVTVPARTLDYMLDRLEGLTDTLPDIWLDRMEAVECGYGDWVAASERRIAETAWAKTTQPRTSDGALALPLPIATEDAGEPSKRRRDGRQVSNGSTVSTAPSEATLKPPGSPRQDWPKLQLANEAESVSLEEIYEEVPRLRIPPPIREETDASPQRSRKWNVEDDMYAPDDEFGSDMTGDDSEMMELPPLINSDRRESDVSQNSTMLHGASSSLLSDEPPEVSASPAVNRPRNLRLRPEQGGSPPSSPPMAKPGAHSSSAVPHDDSSLMENDDATLPRTPVEDSSFSEYFGESMVSDVVASPSVRPGSSGDQQLRQQISDIIDSIPAKIKLTTEPPNLNPPDLQLPRLRKQPSKDLFKRSLSSVSNMSSRTTTPSFTLSPAKNARPRSQRGQQEIKVYHLARSTGEAPIKLFIRCVGENGERVMVRVGGGWADLSEYLKEYASHHGRRSKGNHNAKVEISDAPRGSGVQMRSSPPSRPASALEVTPMSPLAVRKTRRSMGAAGNERPRLRPTTPGPLPGPLPLPAPSSEDRSTRSRSSSRLSWVEDDSSFLGLAGPTGRKVEMSEENKAWVESVKEKVRLASGERKIPGSKPHHQVLHHHAPPQLQPPPQQPSQAAEDYNKSKFGELGRVGGTKRLFRQSQGQGPGQGQQGQGSKK</sequence>
<dbReference type="EMBL" id="JAGIXG020000010">
    <property type="protein sequence ID" value="KAI6782970.1"/>
    <property type="molecule type" value="Genomic_DNA"/>
</dbReference>
<name>A0A9P9Y4K2_9HYPO</name>
<evidence type="ECO:0000256" key="3">
    <source>
        <dbReference type="ARBA" id="ARBA00023212"/>
    </source>
</evidence>
<feature type="domain" description="GAR" evidence="5">
    <location>
        <begin position="641"/>
        <end position="719"/>
    </location>
</feature>
<comment type="caution">
    <text evidence="6">The sequence shown here is derived from an EMBL/GenBank/DDBJ whole genome shotgun (WGS) entry which is preliminary data.</text>
</comment>
<feature type="compositionally biased region" description="Pro residues" evidence="4">
    <location>
        <begin position="787"/>
        <end position="799"/>
    </location>
</feature>
<dbReference type="InterPro" id="IPR003108">
    <property type="entry name" value="GAR_dom"/>
</dbReference>
<reference evidence="6" key="2">
    <citation type="submission" date="2022-07" db="EMBL/GenBank/DDBJ databases">
        <authorList>
            <person name="Goncalves M.F.M."/>
            <person name="Hilario S."/>
            <person name="Van De Peer Y."/>
            <person name="Esteves A.C."/>
            <person name="Alves A."/>
        </authorList>
    </citation>
    <scope>NUCLEOTIDE SEQUENCE</scope>
    <source>
        <strain evidence="6">MUM 19.33</strain>
    </source>
</reference>
<feature type="compositionally biased region" description="Polar residues" evidence="4">
    <location>
        <begin position="474"/>
        <end position="489"/>
    </location>
</feature>